<dbReference type="OrthoDB" id="975149at2"/>
<evidence type="ECO:0000256" key="2">
    <source>
        <dbReference type="SAM" id="Coils"/>
    </source>
</evidence>
<protein>
    <submittedName>
        <fullName evidence="5">TP901 family phage tail tape measure protein</fullName>
    </submittedName>
</protein>
<dbReference type="EMBL" id="RAPQ01000012">
    <property type="protein sequence ID" value="RKD96787.1"/>
    <property type="molecule type" value="Genomic_DNA"/>
</dbReference>
<keyword evidence="3" id="KW-1133">Transmembrane helix</keyword>
<dbReference type="Pfam" id="PF10145">
    <property type="entry name" value="PhageMin_Tail"/>
    <property type="match status" value="1"/>
</dbReference>
<dbReference type="AlphaFoldDB" id="A0A419WMV3"/>
<keyword evidence="3" id="KW-0472">Membrane</keyword>
<dbReference type="PANTHER" id="PTHR37813">
    <property type="entry name" value="FELS-2 PROPHAGE PROTEIN"/>
    <property type="match status" value="1"/>
</dbReference>
<keyword evidence="6" id="KW-1185">Reference proteome</keyword>
<dbReference type="RefSeq" id="WP_120241443.1">
    <property type="nucleotide sequence ID" value="NZ_RAPQ01000012.1"/>
</dbReference>
<keyword evidence="3" id="KW-0812">Transmembrane</keyword>
<proteinExistence type="predicted"/>
<feature type="transmembrane region" description="Helical" evidence="3">
    <location>
        <begin position="380"/>
        <end position="398"/>
    </location>
</feature>
<evidence type="ECO:0000313" key="5">
    <source>
        <dbReference type="EMBL" id="RKD96787.1"/>
    </source>
</evidence>
<organism evidence="5 6">
    <name type="scientific">Marinifilum flexuosum</name>
    <dbReference type="NCBI Taxonomy" id="1117708"/>
    <lineage>
        <taxon>Bacteria</taxon>
        <taxon>Pseudomonadati</taxon>
        <taxon>Bacteroidota</taxon>
        <taxon>Bacteroidia</taxon>
        <taxon>Marinilabiliales</taxon>
        <taxon>Marinifilaceae</taxon>
    </lineage>
</organism>
<name>A0A419WMV3_9BACT</name>
<sequence length="868" mass="92006">MNGKKTIASLTVKIAANAAAFMSGIEKAQKKMQRFSRKMERTGKSMARNYTVPMAAIAAAGVMMANSLDVSFSKIENLVGIGGKALTELKHEVKAISSETGLMQQEMSEASFVVTSAGLRGAHAMNVVKMAAKAANIGLGETKEIARAVTAVMQAYGPEMMSAAHATDTLTAIVREGNLEASDLAPTLGRVVGMAAQLGISFEEVGANIATFTRLGVGAEEAVVGLRGVMSALIKPTAESKEALKSIGMTFAQLRDRVQKGGLANALRVLMEKFRGNDEGLSKLIPNVRALANVLGTAGAQAENYSQIVTNLNNANGIVDEGFKNVSKTADFKFRTALVNLKTAGIELGKTLMPIATQLADIVSGAAKWVANLDETTRKWIVGIGLAVAAIGPLLIVVGKSVSVIASLAGAIKGFMAVGGAMSAIITPIPALLLGVAAAIGAVVIAQKQWGKQSASEKLKSERTELNLLVKSLITANDNESARATIIKEINEKYPAFLKGIDTEKVGLDEIKKRLILVNDQYKDRIRLMIIQEDAAAKESELNSLYRKQADHIKTITESFTHMRKNAKVDGYLSDLGRQAETFEEIIRALKQSSSEGDPIYMMAEKAEKKQAELNQEIQKTESAYEGLLNKRLHMETLIADKIKEQGDLLNEQTKIVQNQSSSSSFEKDRNYLQGNEVTSGVTGSGNRFALDLSGMKAQMEWVKKTRDELLNITVEINQAFQSMVMGIVDAFSTSLEAIGAGTGNLSDLFNNILISVADFCISFGKSLIAAGVAAIAFKSLLANPWAAVAAGAALVAAASVVKGILSAGPGGDTSGGNTMSIQAGPVAPAYAGNAASGYPDRIELYAKGDALKGVIDQTNKRIGYTRS</sequence>
<gene>
    <name evidence="5" type="ORF">BXY64_3734</name>
</gene>
<comment type="caution">
    <text evidence="5">The sequence shown here is derived from an EMBL/GenBank/DDBJ whole genome shotgun (WGS) entry which is preliminary data.</text>
</comment>
<feature type="domain" description="Phage tail tape measure protein" evidence="4">
    <location>
        <begin position="92"/>
        <end position="278"/>
    </location>
</feature>
<reference evidence="5 6" key="1">
    <citation type="submission" date="2018-09" db="EMBL/GenBank/DDBJ databases">
        <title>Genomic Encyclopedia of Archaeal and Bacterial Type Strains, Phase II (KMG-II): from individual species to whole genera.</title>
        <authorList>
            <person name="Goeker M."/>
        </authorList>
    </citation>
    <scope>NUCLEOTIDE SEQUENCE [LARGE SCALE GENOMIC DNA]</scope>
    <source>
        <strain evidence="5 6">DSM 21950</strain>
    </source>
</reference>
<dbReference type="PANTHER" id="PTHR37813:SF1">
    <property type="entry name" value="FELS-2 PROPHAGE PROTEIN"/>
    <property type="match status" value="1"/>
</dbReference>
<evidence type="ECO:0000259" key="4">
    <source>
        <dbReference type="Pfam" id="PF10145"/>
    </source>
</evidence>
<keyword evidence="1" id="KW-1188">Viral release from host cell</keyword>
<accession>A0A419WMV3</accession>
<evidence type="ECO:0000313" key="6">
    <source>
        <dbReference type="Proteomes" id="UP000284531"/>
    </source>
</evidence>
<keyword evidence="2" id="KW-0175">Coiled coil</keyword>
<evidence type="ECO:0000256" key="3">
    <source>
        <dbReference type="SAM" id="Phobius"/>
    </source>
</evidence>
<dbReference type="NCBIfam" id="TIGR01760">
    <property type="entry name" value="tape_meas_TP901"/>
    <property type="match status" value="1"/>
</dbReference>
<evidence type="ECO:0000256" key="1">
    <source>
        <dbReference type="ARBA" id="ARBA00022612"/>
    </source>
</evidence>
<feature type="coiled-coil region" evidence="2">
    <location>
        <begin position="604"/>
        <end position="631"/>
    </location>
</feature>
<feature type="transmembrane region" description="Helical" evidence="3">
    <location>
        <begin position="432"/>
        <end position="450"/>
    </location>
</feature>
<dbReference type="Proteomes" id="UP000284531">
    <property type="component" value="Unassembled WGS sequence"/>
</dbReference>
<dbReference type="InterPro" id="IPR010090">
    <property type="entry name" value="Phage_tape_meas"/>
</dbReference>